<dbReference type="Pfam" id="PF00120">
    <property type="entry name" value="Gln-synt_C"/>
    <property type="match status" value="1"/>
</dbReference>
<evidence type="ECO:0000313" key="6">
    <source>
        <dbReference type="Proteomes" id="UP001230188"/>
    </source>
</evidence>
<gene>
    <name evidence="5" type="ORF">CTAYLR_006451</name>
</gene>
<comment type="similarity">
    <text evidence="2 3">Belongs to the glutamine synthetase family.</text>
</comment>
<dbReference type="InterPro" id="IPR014746">
    <property type="entry name" value="Gln_synth/guanido_kin_cat_dom"/>
</dbReference>
<name>A0AAD7UMB4_9STRA</name>
<dbReference type="PROSITE" id="PS51987">
    <property type="entry name" value="GS_CATALYTIC"/>
    <property type="match status" value="1"/>
</dbReference>
<evidence type="ECO:0000313" key="5">
    <source>
        <dbReference type="EMBL" id="KAJ8610816.1"/>
    </source>
</evidence>
<dbReference type="EMBL" id="JAQMWT010000093">
    <property type="protein sequence ID" value="KAJ8610816.1"/>
    <property type="molecule type" value="Genomic_DNA"/>
</dbReference>
<keyword evidence="6" id="KW-1185">Reference proteome</keyword>
<reference evidence="5" key="1">
    <citation type="submission" date="2023-01" db="EMBL/GenBank/DDBJ databases">
        <title>Metagenome sequencing of chrysophaentin producing Chrysophaeum taylorii.</title>
        <authorList>
            <person name="Davison J."/>
            <person name="Bewley C."/>
        </authorList>
    </citation>
    <scope>NUCLEOTIDE SEQUENCE</scope>
    <source>
        <strain evidence="5">NIES-1699</strain>
    </source>
</reference>
<evidence type="ECO:0000256" key="1">
    <source>
        <dbReference type="ARBA" id="ARBA00022598"/>
    </source>
</evidence>
<evidence type="ECO:0000259" key="4">
    <source>
        <dbReference type="PROSITE" id="PS51987"/>
    </source>
</evidence>
<accession>A0AAD7UMB4</accession>
<dbReference type="InterPro" id="IPR008146">
    <property type="entry name" value="Gln_synth_cat_dom"/>
</dbReference>
<dbReference type="Gene3D" id="3.10.20.70">
    <property type="entry name" value="Glutamine synthetase, N-terminal domain"/>
    <property type="match status" value="1"/>
</dbReference>
<dbReference type="PANTHER" id="PTHR43785:SF14">
    <property type="entry name" value="GLUTAMINE SYNTHETASE"/>
    <property type="match status" value="1"/>
</dbReference>
<comment type="caution">
    <text evidence="5">The sequence shown here is derived from an EMBL/GenBank/DDBJ whole genome shotgun (WGS) entry which is preliminary data.</text>
</comment>
<evidence type="ECO:0000256" key="3">
    <source>
        <dbReference type="RuleBase" id="RU000384"/>
    </source>
</evidence>
<dbReference type="SUPFAM" id="SSF55931">
    <property type="entry name" value="Glutamine synthetase/guanido kinase"/>
    <property type="match status" value="1"/>
</dbReference>
<dbReference type="Gene3D" id="3.30.590.10">
    <property type="entry name" value="Glutamine synthetase/guanido kinase, catalytic domain"/>
    <property type="match status" value="1"/>
</dbReference>
<proteinExistence type="inferred from homology"/>
<evidence type="ECO:0000256" key="2">
    <source>
        <dbReference type="PROSITE-ProRule" id="PRU01331"/>
    </source>
</evidence>
<protein>
    <recommendedName>
        <fullName evidence="4">GS catalytic domain-containing protein</fullName>
    </recommendedName>
</protein>
<dbReference type="InterPro" id="IPR036651">
    <property type="entry name" value="Gln_synt_N_sf"/>
</dbReference>
<dbReference type="PANTHER" id="PTHR43785">
    <property type="entry name" value="GAMMA-GLUTAMYLPUTRESCINE SYNTHETASE"/>
    <property type="match status" value="1"/>
</dbReference>
<dbReference type="Proteomes" id="UP001230188">
    <property type="component" value="Unassembled WGS sequence"/>
</dbReference>
<dbReference type="SUPFAM" id="SSF54368">
    <property type="entry name" value="Glutamine synthetase, N-terminal domain"/>
    <property type="match status" value="1"/>
</dbReference>
<dbReference type="GO" id="GO:0004356">
    <property type="term" value="F:glutamine synthetase activity"/>
    <property type="evidence" value="ECO:0007669"/>
    <property type="project" value="InterPro"/>
</dbReference>
<dbReference type="GO" id="GO:0006542">
    <property type="term" value="P:glutamine biosynthetic process"/>
    <property type="evidence" value="ECO:0007669"/>
    <property type="project" value="InterPro"/>
</dbReference>
<dbReference type="AlphaFoldDB" id="A0AAD7UMB4"/>
<feature type="domain" description="GS catalytic" evidence="4">
    <location>
        <begin position="138"/>
        <end position="278"/>
    </location>
</feature>
<organism evidence="5 6">
    <name type="scientific">Chrysophaeum taylorii</name>
    <dbReference type="NCBI Taxonomy" id="2483200"/>
    <lineage>
        <taxon>Eukaryota</taxon>
        <taxon>Sar</taxon>
        <taxon>Stramenopiles</taxon>
        <taxon>Ochrophyta</taxon>
        <taxon>Pelagophyceae</taxon>
        <taxon>Pelagomonadales</taxon>
        <taxon>Pelagomonadaceae</taxon>
        <taxon>Chrysophaeum</taxon>
    </lineage>
</organism>
<sequence>MLRRLSRRRFGSQVPWSETRDPKAWGSLLPSSKATADLTTLETRLAQRGVKYCLPAFVDMHGVPKTKLVPVDHVRSMCEGSELFTGAALDGVPQEVSDNEVCAVGDAALGGFPLPYRRDVAWFPASLWLDGKPFEACSRNIYARVAQRAKDRGYLMKLGIEAEFFVFQDDESKGQLVPVSPLPPLAKPCYDAGMTPFSSLPDLEKPAYDVGECFRLLDNLPWLDDLVDAMQELEWGVYSFDHEDGVGQVEIDFSFCEAGEMADRFVLLRTMANAVARK</sequence>
<keyword evidence="1" id="KW-0436">Ligase</keyword>